<dbReference type="AlphaFoldDB" id="A0AAJ0G6A7"/>
<feature type="transmembrane region" description="Helical" evidence="2">
    <location>
        <begin position="12"/>
        <end position="35"/>
    </location>
</feature>
<feature type="transmembrane region" description="Helical" evidence="2">
    <location>
        <begin position="56"/>
        <end position="75"/>
    </location>
</feature>
<reference evidence="4" key="1">
    <citation type="submission" date="2023-04" db="EMBL/GenBank/DDBJ databases">
        <title>Black Yeasts Isolated from many extreme environments.</title>
        <authorList>
            <person name="Coleine C."/>
            <person name="Stajich J.E."/>
            <person name="Selbmann L."/>
        </authorList>
    </citation>
    <scope>NUCLEOTIDE SEQUENCE</scope>
    <source>
        <strain evidence="4">CCFEE 5312</strain>
    </source>
</reference>
<sequence length="819" mass="90062">MAQLGDIVPSHFNGAIVTASYFASLCGCLLTVEALHRRGTGVHNWRSWQVADPVETLCCATALGCIGIWCMHFIGNRAIILGDGAAAVQLVYNPGYSTLSVFLPIIGLMIAFAAAELQFPSPTLRWLALTCTGVFAGLSVVGMHYIGNFGISNYSLRYVPQYLAASVVIAIGDCLAVLMLFFHWRDQWISDWWKRLLCAVALAGGVSAMHFTASTNCIYQLKHYNSDQAIKSRDVQVIIAGALCGTAGCITLCGMFLMRRRKGILKKSSQKVMLACAMFHPDGRVLVTTAGALPSREITEKYNHRTFEEDFDTAHPVFQWIFRVTHNWSAVADLIPKMKSHLGDDGAASSRPGSSKSSSQYDPDTNSDYSIFFRERFCTATASLATWMHITVENIGILYDRIIETDTLQPEDRTIKRQTLQKSGDDPEKAERSSIFGKGQLLLLTRQLDHAQTGKVLTAGDCRFASVQQVAHSIAESLQIPIVALEAHMVGVETYVKTASSTEKAGTWLNFFAIIPKVNSKGFDIVVKKAEQGHLPDTPLLPTEPTPRQAQFLQRLDGLDTAECMTFLANRNRRDSFRSPEEHSIAMTMLRAMTELDKQLPSAWFQSARFVGKPVYANYSQTAESPCGTTMYSLVVCADLHTSIEPSRDIVKVPMSFFSARQQCYAGSPNKQVLEREIHQEFSPLLTRKGVKNLTSRERMFTLHRSRASSTRRPSAAHSGSEHSDPGYASDTHELVEKPRHTGNTALDATAGAERDDIWGGILVNSETVIKSDSKQEGSTNISTHDLGTKVAVGTSKPEATFVDELFAAACQTVPSKSN</sequence>
<feature type="region of interest" description="Disordered" evidence="1">
    <location>
        <begin position="702"/>
        <end position="731"/>
    </location>
</feature>
<dbReference type="PROSITE" id="PS50924">
    <property type="entry name" value="MHYT"/>
    <property type="match status" value="1"/>
</dbReference>
<evidence type="ECO:0000259" key="3">
    <source>
        <dbReference type="PROSITE" id="PS50924"/>
    </source>
</evidence>
<dbReference type="PANTHER" id="PTHR35152:SF1">
    <property type="entry name" value="DOMAIN SIGNALLING PROTEIN, PUTATIVE (AFU_ORTHOLOGUE AFUA_5G11310)-RELATED"/>
    <property type="match status" value="1"/>
</dbReference>
<feature type="compositionally biased region" description="Low complexity" evidence="1">
    <location>
        <begin position="349"/>
        <end position="359"/>
    </location>
</feature>
<feature type="transmembrane region" description="Helical" evidence="2">
    <location>
        <begin position="235"/>
        <end position="258"/>
    </location>
</feature>
<comment type="caution">
    <text evidence="4">The sequence shown here is derived from an EMBL/GenBank/DDBJ whole genome shotgun (WGS) entry which is preliminary data.</text>
</comment>
<name>A0AAJ0G6A7_9PEZI</name>
<organism evidence="4 5">
    <name type="scientific">Extremus antarcticus</name>
    <dbReference type="NCBI Taxonomy" id="702011"/>
    <lineage>
        <taxon>Eukaryota</taxon>
        <taxon>Fungi</taxon>
        <taxon>Dikarya</taxon>
        <taxon>Ascomycota</taxon>
        <taxon>Pezizomycotina</taxon>
        <taxon>Dothideomycetes</taxon>
        <taxon>Dothideomycetidae</taxon>
        <taxon>Mycosphaerellales</taxon>
        <taxon>Extremaceae</taxon>
        <taxon>Extremus</taxon>
    </lineage>
</organism>
<dbReference type="EMBL" id="JAWDJX010000032">
    <property type="protein sequence ID" value="KAK3050400.1"/>
    <property type="molecule type" value="Genomic_DNA"/>
</dbReference>
<keyword evidence="2" id="KW-0812">Transmembrane</keyword>
<feature type="transmembrane region" description="Helical" evidence="2">
    <location>
        <begin position="95"/>
        <end position="114"/>
    </location>
</feature>
<evidence type="ECO:0000313" key="4">
    <source>
        <dbReference type="EMBL" id="KAK3050400.1"/>
    </source>
</evidence>
<gene>
    <name evidence="4" type="ORF">LTR09_008311</name>
</gene>
<feature type="transmembrane region" description="Helical" evidence="2">
    <location>
        <begin position="196"/>
        <end position="215"/>
    </location>
</feature>
<protein>
    <recommendedName>
        <fullName evidence="3">MHYT domain-containing protein</fullName>
    </recommendedName>
</protein>
<keyword evidence="2" id="KW-1133">Transmembrane helix</keyword>
<accession>A0AAJ0G6A7</accession>
<feature type="compositionally biased region" description="Low complexity" evidence="1">
    <location>
        <begin position="708"/>
        <end position="717"/>
    </location>
</feature>
<feature type="compositionally biased region" description="Basic and acidic residues" evidence="1">
    <location>
        <begin position="720"/>
        <end position="731"/>
    </location>
</feature>
<evidence type="ECO:0000256" key="1">
    <source>
        <dbReference type="SAM" id="MobiDB-lite"/>
    </source>
</evidence>
<dbReference type="Proteomes" id="UP001271007">
    <property type="component" value="Unassembled WGS sequence"/>
</dbReference>
<dbReference type="InterPro" id="IPR005330">
    <property type="entry name" value="MHYT_dom"/>
</dbReference>
<evidence type="ECO:0000313" key="5">
    <source>
        <dbReference type="Proteomes" id="UP001271007"/>
    </source>
</evidence>
<feature type="region of interest" description="Disordered" evidence="1">
    <location>
        <begin position="342"/>
        <end position="363"/>
    </location>
</feature>
<keyword evidence="5" id="KW-1185">Reference proteome</keyword>
<dbReference type="Pfam" id="PF03707">
    <property type="entry name" value="MHYT"/>
    <property type="match status" value="2"/>
</dbReference>
<evidence type="ECO:0000256" key="2">
    <source>
        <dbReference type="SAM" id="Phobius"/>
    </source>
</evidence>
<feature type="transmembrane region" description="Helical" evidence="2">
    <location>
        <begin position="126"/>
        <end position="147"/>
    </location>
</feature>
<keyword evidence="2" id="KW-0472">Membrane</keyword>
<feature type="domain" description="MHYT" evidence="3">
    <location>
        <begin position="12"/>
        <end position="220"/>
    </location>
</feature>
<dbReference type="PANTHER" id="PTHR35152">
    <property type="entry name" value="DOMAIN SIGNALLING PROTEIN, PUTATIVE (AFU_ORTHOLOGUE AFUA_5G11310)-RELATED"/>
    <property type="match status" value="1"/>
</dbReference>
<proteinExistence type="predicted"/>
<feature type="transmembrane region" description="Helical" evidence="2">
    <location>
        <begin position="159"/>
        <end position="184"/>
    </location>
</feature>